<organism evidence="1">
    <name type="scientific">[Clostridium] nexile</name>
    <dbReference type="NCBI Taxonomy" id="29361"/>
    <lineage>
        <taxon>Bacteria</taxon>
        <taxon>Bacillati</taxon>
        <taxon>Bacillota</taxon>
        <taxon>Clostridia</taxon>
        <taxon>Lachnospirales</taxon>
        <taxon>Lachnospiraceae</taxon>
        <taxon>Tyzzerella</taxon>
    </lineage>
</organism>
<gene>
    <name evidence="1" type="ORF">CNLFYP112_02088</name>
</gene>
<dbReference type="AlphaFoldDB" id="A0A6N2UK69"/>
<proteinExistence type="predicted"/>
<accession>A0A6N2UK69</accession>
<dbReference type="InterPro" id="IPR017587">
    <property type="entry name" value="YqeC"/>
</dbReference>
<evidence type="ECO:0008006" key="2">
    <source>
        <dbReference type="Google" id="ProtNLM"/>
    </source>
</evidence>
<dbReference type="NCBIfam" id="TIGR03172">
    <property type="entry name" value="selenium cofactor biosynthesis protein YqeC"/>
    <property type="match status" value="1"/>
</dbReference>
<sequence length="481" mass="52317">MIIVRGAGDLATGTIYELHKAGYRVLALECARPTAIRREVAFSEAVYDGVKKVEGVTARKISSVEEVATVWEKGEIPVLIDAEGKSIEALRPLAVADLILAKKNLGTRQDMAPLVIGAGPGFTAGEDVDVVIETMRGYEPGKAIYQGSALENTGIPGMVGGYAKERVIHSPAEGVLRQKHHIGEIVQRGSVIAFVGEEPVYATLTGILRGLIRDGFAVKKGMKIADIDPRLDKQAACYERSDKAIAIAKGILDVVQKHLRLQHLLQIHPTQDRVIAFVGGGGKTTLIYELAKELESVGKRVIVTTTTHMLRPKNEWELLHTVGVPCEEEPEKIRGLSEEEYRKLKTQCDVLLVEADGAKRKPLKVPAEHEPVIPEDTDMVIGIAGASAIGRTIKAGCHRGELVGELLGKKLSEILTEEDVMTILKSKAGQKKHVKQKYRMVIGQADLLTQEQVEKFKKEQGICLYSRKGGADTNGENIGIS</sequence>
<dbReference type="Pfam" id="PF19842">
    <property type="entry name" value="YqeC"/>
    <property type="match status" value="1"/>
</dbReference>
<dbReference type="EMBL" id="CACRTG010000021">
    <property type="protein sequence ID" value="VYT17222.1"/>
    <property type="molecule type" value="Genomic_DNA"/>
</dbReference>
<reference evidence="1" key="1">
    <citation type="submission" date="2019-11" db="EMBL/GenBank/DDBJ databases">
        <authorList>
            <person name="Feng L."/>
        </authorList>
    </citation>
    <scope>NUCLEOTIDE SEQUENCE</scope>
    <source>
        <strain evidence="1">CnexileLFYP112</strain>
    </source>
</reference>
<dbReference type="NCBIfam" id="TIGR03309">
    <property type="entry name" value="matur_yqeB"/>
    <property type="match status" value="1"/>
</dbReference>
<evidence type="ECO:0000313" key="1">
    <source>
        <dbReference type="EMBL" id="VYT17222.1"/>
    </source>
</evidence>
<protein>
    <recommendedName>
        <fullName evidence="2">EF2563 family selenium-dependent molybdenum hydroxylase system protein</fullName>
    </recommendedName>
</protein>
<name>A0A6N2UK69_9FIRM</name>
<dbReference type="InterPro" id="IPR027417">
    <property type="entry name" value="P-loop_NTPase"/>
</dbReference>
<dbReference type="InterPro" id="IPR017695">
    <property type="entry name" value="Se-dep_Mo_hydrolase_YqeB"/>
</dbReference>
<dbReference type="SUPFAM" id="SSF52540">
    <property type="entry name" value="P-loop containing nucleoside triphosphate hydrolases"/>
    <property type="match status" value="1"/>
</dbReference>